<accession>X0UIN8</accession>
<dbReference type="AlphaFoldDB" id="X0UIN8"/>
<dbReference type="EMBL" id="BARS01025569">
    <property type="protein sequence ID" value="GAG05629.1"/>
    <property type="molecule type" value="Genomic_DNA"/>
</dbReference>
<comment type="caution">
    <text evidence="1">The sequence shown here is derived from an EMBL/GenBank/DDBJ whole genome shotgun (WGS) entry which is preliminary data.</text>
</comment>
<organism evidence="1">
    <name type="scientific">marine sediment metagenome</name>
    <dbReference type="NCBI Taxonomy" id="412755"/>
    <lineage>
        <taxon>unclassified sequences</taxon>
        <taxon>metagenomes</taxon>
        <taxon>ecological metagenomes</taxon>
    </lineage>
</organism>
<name>X0UIN8_9ZZZZ</name>
<gene>
    <name evidence="1" type="ORF">S01H1_40383</name>
</gene>
<evidence type="ECO:0000313" key="1">
    <source>
        <dbReference type="EMBL" id="GAG05629.1"/>
    </source>
</evidence>
<protein>
    <recommendedName>
        <fullName evidence="2">Lipoprotein</fullName>
    </recommendedName>
</protein>
<proteinExistence type="predicted"/>
<sequence>MAAGAALVLAGCSSIAGDPVKTSVPHDVPYDMRAKMVAVCYSTGVSAPEQVATAAAELCKEPDTPVELWRDDLVFNDCPLFKKRRAVFACKAPK</sequence>
<reference evidence="1" key="1">
    <citation type="journal article" date="2014" name="Front. Microbiol.">
        <title>High frequency of phylogenetically diverse reductive dehalogenase-homologous genes in deep subseafloor sedimentary metagenomes.</title>
        <authorList>
            <person name="Kawai M."/>
            <person name="Futagami T."/>
            <person name="Toyoda A."/>
            <person name="Takaki Y."/>
            <person name="Nishi S."/>
            <person name="Hori S."/>
            <person name="Arai W."/>
            <person name="Tsubouchi T."/>
            <person name="Morono Y."/>
            <person name="Uchiyama I."/>
            <person name="Ito T."/>
            <person name="Fujiyama A."/>
            <person name="Inagaki F."/>
            <person name="Takami H."/>
        </authorList>
    </citation>
    <scope>NUCLEOTIDE SEQUENCE</scope>
    <source>
        <strain evidence="1">Expedition CK06-06</strain>
    </source>
</reference>
<evidence type="ECO:0008006" key="2">
    <source>
        <dbReference type="Google" id="ProtNLM"/>
    </source>
</evidence>